<gene>
    <name evidence="2" type="ORF">EQU50_07650</name>
</gene>
<feature type="chain" id="PRO_5020808059" evidence="1">
    <location>
        <begin position="23"/>
        <end position="280"/>
    </location>
</feature>
<comment type="caution">
    <text evidence="2">The sequence shown here is derived from an EMBL/GenBank/DDBJ whole genome shotgun (WGS) entry which is preliminary data.</text>
</comment>
<keyword evidence="3" id="KW-1185">Reference proteome</keyword>
<dbReference type="EMBL" id="SCFB01000020">
    <property type="protein sequence ID" value="RZI45258.1"/>
    <property type="molecule type" value="Genomic_DNA"/>
</dbReference>
<evidence type="ECO:0000256" key="1">
    <source>
        <dbReference type="SAM" id="SignalP"/>
    </source>
</evidence>
<keyword evidence="1" id="KW-0732">Signal</keyword>
<evidence type="ECO:0000313" key="3">
    <source>
        <dbReference type="Proteomes" id="UP000293550"/>
    </source>
</evidence>
<reference evidence="2 3" key="1">
    <citation type="submission" date="2018-10" db="EMBL/GenBank/DDBJ databases">
        <title>An updated phylogeny of the Alphaproteobacteria reveals that the parasitic Rickettsiales and Holosporales have independent origins.</title>
        <authorList>
            <person name="Munoz-Gomez S.A."/>
            <person name="Hess S."/>
            <person name="Burger G."/>
            <person name="Lang B.F."/>
            <person name="Susko E."/>
            <person name="Slamovits C.H."/>
            <person name="Roger A.J."/>
        </authorList>
    </citation>
    <scope>NUCLEOTIDE SEQUENCE [LARGE SCALE GENOMIC DNA]</scope>
    <source>
        <strain evidence="2">HOLO01</strain>
    </source>
</reference>
<dbReference type="AlphaFoldDB" id="A0A4Q7DGE6"/>
<dbReference type="Proteomes" id="UP000293550">
    <property type="component" value="Unassembled WGS sequence"/>
</dbReference>
<proteinExistence type="predicted"/>
<name>A0A4Q7DGE6_9PROT</name>
<feature type="signal peptide" evidence="1">
    <location>
        <begin position="1"/>
        <end position="22"/>
    </location>
</feature>
<protein>
    <submittedName>
        <fullName evidence="2">Uncharacterized protein</fullName>
    </submittedName>
</protein>
<accession>A0A4Q7DGE6</accession>
<organism evidence="2 3">
    <name type="scientific">Candidatus Finniella inopinata</name>
    <dbReference type="NCBI Taxonomy" id="1696036"/>
    <lineage>
        <taxon>Bacteria</taxon>
        <taxon>Pseudomonadati</taxon>
        <taxon>Pseudomonadota</taxon>
        <taxon>Alphaproteobacteria</taxon>
        <taxon>Holosporales</taxon>
        <taxon>Candidatus Paracaedibacteraceae</taxon>
        <taxon>Candidatus Finniella</taxon>
    </lineage>
</organism>
<evidence type="ECO:0000313" key="2">
    <source>
        <dbReference type="EMBL" id="RZI45258.1"/>
    </source>
</evidence>
<sequence>MNLRILFLSLFVFLNTTSFSSAFDIQNFIKSSLEKTAPMYVKEVAISQHIQLFDLLSKHLQVETSKEKAVPIALALISFGATPYRTGLPQPSNEQERNILTQALYSAVRYLRQQDALSEEGVVAFIESKTKIFQDASQQDYVAYLSSVLLSAYRDHFGAYSFVENKQILTAPLAGTWLKERLAQDSYWQYLDAYWVQNRSGTSTAAGLEKPKSVGIIPGLAKSLSETADLNEASTYANDLFNILRTQSDFSLLISASCDQAAQAASLIPAHGDCTDISSA</sequence>
<dbReference type="RefSeq" id="WP_130154537.1">
    <property type="nucleotide sequence ID" value="NZ_SCFB01000020.1"/>
</dbReference>